<gene>
    <name evidence="1" type="ORF">BN850_0052980</name>
</gene>
<sequence>MYGCEKTEQVQTVYTTYWKSSLSQYQIPGSNIRVAEIILRTCLLLPPPSLNSLTVAHGNSVSKLFI</sequence>
<protein>
    <submittedName>
        <fullName evidence="1">WGS project CBMI000000000 data, contig CS3069_c001221</fullName>
    </submittedName>
</protein>
<dbReference type="EMBL" id="CBMI010001219">
    <property type="protein sequence ID" value="CEG04468.1"/>
    <property type="molecule type" value="Genomic_DNA"/>
</dbReference>
<accession>A0A090MBF6</accession>
<name>A0A090MBF6_9HYPO</name>
<proteinExistence type="predicted"/>
<organism evidence="1">
    <name type="scientific">Fusarium clavum</name>
    <dbReference type="NCBI Taxonomy" id="2594811"/>
    <lineage>
        <taxon>Eukaryota</taxon>
        <taxon>Fungi</taxon>
        <taxon>Dikarya</taxon>
        <taxon>Ascomycota</taxon>
        <taxon>Pezizomycotina</taxon>
        <taxon>Sordariomycetes</taxon>
        <taxon>Hypocreomycetidae</taxon>
        <taxon>Hypocreales</taxon>
        <taxon>Nectriaceae</taxon>
        <taxon>Fusarium</taxon>
        <taxon>Fusarium incarnatum-equiseti species complex</taxon>
    </lineage>
</organism>
<evidence type="ECO:0000313" key="1">
    <source>
        <dbReference type="EMBL" id="CEG04468.1"/>
    </source>
</evidence>
<comment type="caution">
    <text evidence="1">The sequence shown here is derived from an EMBL/GenBank/DDBJ whole genome shotgun (WGS) entry which is preliminary data.</text>
</comment>
<reference evidence="1" key="1">
    <citation type="submission" date="2013-05" db="EMBL/GenBank/DDBJ databases">
        <title>Draft genome sequences of six wheat associated Fusarium spp. isolates.</title>
        <authorList>
            <person name="Moolhuijzen P.M."/>
            <person name="Manners J.M."/>
            <person name="Wilcox S."/>
            <person name="Bellgard M.I."/>
            <person name="Gardiner D.M."/>
        </authorList>
    </citation>
    <scope>NUCLEOTIDE SEQUENCE</scope>
    <source>
        <strain evidence="1">CS3069</strain>
    </source>
</reference>
<dbReference type="AlphaFoldDB" id="A0A090MBF6"/>